<comment type="caution">
    <text evidence="1">The sequence shown here is derived from an EMBL/GenBank/DDBJ whole genome shotgun (WGS) entry which is preliminary data.</text>
</comment>
<feature type="non-terminal residue" evidence="1">
    <location>
        <position position="320"/>
    </location>
</feature>
<dbReference type="OrthoDB" id="5363776at2759"/>
<organism evidence="1 2">
    <name type="scientific">Tuber borchii</name>
    <name type="common">White truffle</name>
    <dbReference type="NCBI Taxonomy" id="42251"/>
    <lineage>
        <taxon>Eukaryota</taxon>
        <taxon>Fungi</taxon>
        <taxon>Dikarya</taxon>
        <taxon>Ascomycota</taxon>
        <taxon>Pezizomycotina</taxon>
        <taxon>Pezizomycetes</taxon>
        <taxon>Pezizales</taxon>
        <taxon>Tuberaceae</taxon>
        <taxon>Tuber</taxon>
    </lineage>
</organism>
<gene>
    <name evidence="1" type="ORF">B9Z19DRAFT_894218</name>
</gene>
<dbReference type="Proteomes" id="UP000244722">
    <property type="component" value="Unassembled WGS sequence"/>
</dbReference>
<name>A0A2T6ZA55_TUBBO</name>
<dbReference type="EMBL" id="NESQ01000551">
    <property type="protein sequence ID" value="PUU72387.1"/>
    <property type="molecule type" value="Genomic_DNA"/>
</dbReference>
<evidence type="ECO:0000313" key="1">
    <source>
        <dbReference type="EMBL" id="PUU72387.1"/>
    </source>
</evidence>
<dbReference type="AlphaFoldDB" id="A0A2T6ZA55"/>
<protein>
    <submittedName>
        <fullName evidence="1">Uncharacterized protein</fullName>
    </submittedName>
</protein>
<proteinExistence type="predicted"/>
<sequence length="320" mass="37471">IRGRFYLDLARRENDIPLWITSWKGSYNDRSKCSELLREAVELLLDGSTGLHNFNISHIFQNDNRRRVRYTISRFQDLVDILIDIGISVGCLTGGSRPISRGLKSTYLEHQRFFKNIATLSEAVRFLSIGHRLKSGQVIQDFMFTVLSGFEIAFPKFRAIDGAPPGQSGQRNGHENIGQELWEYLKRQHREYQRRKREREKQLRRYLGDMRNSPDNSIFLSVRPSALIDLASLASASVKSRTQAWEMQNPGQRDHVVVEVKTIGNGNSHRARRDPNRERERHHDREQFEHALVQNMNQFAQEERHRRYDNILPWEVHLRG</sequence>
<reference evidence="1 2" key="1">
    <citation type="submission" date="2017-04" db="EMBL/GenBank/DDBJ databases">
        <title>Draft genome sequence of Tuber borchii Vittad., a whitish edible truffle.</title>
        <authorList>
            <consortium name="DOE Joint Genome Institute"/>
            <person name="Murat C."/>
            <person name="Kuo A."/>
            <person name="Barry K.W."/>
            <person name="Clum A."/>
            <person name="Dockter R.B."/>
            <person name="Fauchery L."/>
            <person name="Iotti M."/>
            <person name="Kohler A."/>
            <person name="Labutti K."/>
            <person name="Lindquist E.A."/>
            <person name="Lipzen A."/>
            <person name="Ohm R.A."/>
            <person name="Wang M."/>
            <person name="Grigoriev I.V."/>
            <person name="Zambonelli A."/>
            <person name="Martin F.M."/>
        </authorList>
    </citation>
    <scope>NUCLEOTIDE SEQUENCE [LARGE SCALE GENOMIC DNA]</scope>
    <source>
        <strain evidence="1 2">Tbo3840</strain>
    </source>
</reference>
<accession>A0A2T6ZA55</accession>
<feature type="non-terminal residue" evidence="1">
    <location>
        <position position="1"/>
    </location>
</feature>
<evidence type="ECO:0000313" key="2">
    <source>
        <dbReference type="Proteomes" id="UP000244722"/>
    </source>
</evidence>
<keyword evidence="2" id="KW-1185">Reference proteome</keyword>